<accession>A0A845A7N8</accession>
<dbReference type="PROSITE" id="PS51257">
    <property type="entry name" value="PROKAR_LIPOPROTEIN"/>
    <property type="match status" value="1"/>
</dbReference>
<organism evidence="1 2">
    <name type="scientific">Altericroceibacterium indicum</name>
    <dbReference type="NCBI Taxonomy" id="374177"/>
    <lineage>
        <taxon>Bacteria</taxon>
        <taxon>Pseudomonadati</taxon>
        <taxon>Pseudomonadota</taxon>
        <taxon>Alphaproteobacteria</taxon>
        <taxon>Sphingomonadales</taxon>
        <taxon>Erythrobacteraceae</taxon>
        <taxon>Altericroceibacterium</taxon>
    </lineage>
</organism>
<sequence>MRIFFYSVPLLLLTACSGSPQSEIHGEPLACAVDGATDFTKVCKVERTLVDGVLTLTVYQPDGGFRRFYVLDDGTGISAADGAGIATTQVVGDSIEVTIDEDRYLFPAKIENHAPAS</sequence>
<evidence type="ECO:0000313" key="1">
    <source>
        <dbReference type="EMBL" id="MXP25349.1"/>
    </source>
</evidence>
<name>A0A845A7N8_9SPHN</name>
<comment type="caution">
    <text evidence="1">The sequence shown here is derived from an EMBL/GenBank/DDBJ whole genome shotgun (WGS) entry which is preliminary data.</text>
</comment>
<proteinExistence type="predicted"/>
<dbReference type="OrthoDB" id="5402191at2"/>
<gene>
    <name evidence="1" type="ORF">GRI39_04720</name>
</gene>
<dbReference type="Proteomes" id="UP000460561">
    <property type="component" value="Unassembled WGS sequence"/>
</dbReference>
<evidence type="ECO:0008006" key="3">
    <source>
        <dbReference type="Google" id="ProtNLM"/>
    </source>
</evidence>
<evidence type="ECO:0000313" key="2">
    <source>
        <dbReference type="Proteomes" id="UP000460561"/>
    </source>
</evidence>
<keyword evidence="2" id="KW-1185">Reference proteome</keyword>
<protein>
    <recommendedName>
        <fullName evidence="3">Lipoprotein</fullName>
    </recommendedName>
</protein>
<dbReference type="AlphaFoldDB" id="A0A845A7N8"/>
<dbReference type="EMBL" id="WTYQ01000001">
    <property type="protein sequence ID" value="MXP25349.1"/>
    <property type="molecule type" value="Genomic_DNA"/>
</dbReference>
<reference evidence="1 2" key="1">
    <citation type="submission" date="2019-12" db="EMBL/GenBank/DDBJ databases">
        <title>Genomic-based taxomic classification of the family Erythrobacteraceae.</title>
        <authorList>
            <person name="Xu L."/>
        </authorList>
    </citation>
    <scope>NUCLEOTIDE SEQUENCE [LARGE SCALE GENOMIC DNA]</scope>
    <source>
        <strain evidence="1 2">DSM 18604</strain>
    </source>
</reference>